<keyword evidence="2" id="KW-1185">Reference proteome</keyword>
<protein>
    <submittedName>
        <fullName evidence="1">Uncharacterized protein</fullName>
    </submittedName>
</protein>
<reference evidence="1 2" key="1">
    <citation type="journal article" date="2019" name="G3 (Bethesda)">
        <title>Sequencing of a Wild Apple (Malus baccata) Genome Unravels the Differences Between Cultivated and Wild Apple Species Regarding Disease Resistance and Cold Tolerance.</title>
        <authorList>
            <person name="Chen X."/>
        </authorList>
    </citation>
    <scope>NUCLEOTIDE SEQUENCE [LARGE SCALE GENOMIC DNA]</scope>
    <source>
        <strain evidence="2">cv. Shandingzi</strain>
        <tissue evidence="1">Leaves</tissue>
    </source>
</reference>
<evidence type="ECO:0000313" key="2">
    <source>
        <dbReference type="Proteomes" id="UP000315295"/>
    </source>
</evidence>
<dbReference type="AlphaFoldDB" id="A0A540KY52"/>
<name>A0A540KY52_MALBA</name>
<accession>A0A540KY52</accession>
<gene>
    <name evidence="1" type="ORF">C1H46_035278</name>
</gene>
<evidence type="ECO:0000313" key="1">
    <source>
        <dbReference type="EMBL" id="TQD79150.1"/>
    </source>
</evidence>
<proteinExistence type="predicted"/>
<comment type="caution">
    <text evidence="1">The sequence shown here is derived from an EMBL/GenBank/DDBJ whole genome shotgun (WGS) entry which is preliminary data.</text>
</comment>
<dbReference type="Proteomes" id="UP000315295">
    <property type="component" value="Unassembled WGS sequence"/>
</dbReference>
<dbReference type="EMBL" id="VIEB01000870">
    <property type="protein sequence ID" value="TQD79150.1"/>
    <property type="molecule type" value="Genomic_DNA"/>
</dbReference>
<organism evidence="1 2">
    <name type="scientific">Malus baccata</name>
    <name type="common">Siberian crab apple</name>
    <name type="synonym">Pyrus baccata</name>
    <dbReference type="NCBI Taxonomy" id="106549"/>
    <lineage>
        <taxon>Eukaryota</taxon>
        <taxon>Viridiplantae</taxon>
        <taxon>Streptophyta</taxon>
        <taxon>Embryophyta</taxon>
        <taxon>Tracheophyta</taxon>
        <taxon>Spermatophyta</taxon>
        <taxon>Magnoliopsida</taxon>
        <taxon>eudicotyledons</taxon>
        <taxon>Gunneridae</taxon>
        <taxon>Pentapetalae</taxon>
        <taxon>rosids</taxon>
        <taxon>fabids</taxon>
        <taxon>Rosales</taxon>
        <taxon>Rosaceae</taxon>
        <taxon>Amygdaloideae</taxon>
        <taxon>Maleae</taxon>
        <taxon>Malus</taxon>
    </lineage>
</organism>
<sequence>MTKKDEDITASLDGSTNKEIDALADWEKKFEAYRVDDISETITDSPLSPTTVVVTSSTPQFSQSLPLLNHLLDDIKEPRS</sequence>